<name>A0A0C2SXF2_AMAMK</name>
<accession>A0A0C2SXF2</accession>
<reference evidence="7 8" key="1">
    <citation type="submission" date="2014-04" db="EMBL/GenBank/DDBJ databases">
        <title>Evolutionary Origins and Diversification of the Mycorrhizal Mutualists.</title>
        <authorList>
            <consortium name="DOE Joint Genome Institute"/>
            <consortium name="Mycorrhizal Genomics Consortium"/>
            <person name="Kohler A."/>
            <person name="Kuo A."/>
            <person name="Nagy L.G."/>
            <person name="Floudas D."/>
            <person name="Copeland A."/>
            <person name="Barry K.W."/>
            <person name="Cichocki N."/>
            <person name="Veneault-Fourrey C."/>
            <person name="LaButti K."/>
            <person name="Lindquist E.A."/>
            <person name="Lipzen A."/>
            <person name="Lundell T."/>
            <person name="Morin E."/>
            <person name="Murat C."/>
            <person name="Riley R."/>
            <person name="Ohm R."/>
            <person name="Sun H."/>
            <person name="Tunlid A."/>
            <person name="Henrissat B."/>
            <person name="Grigoriev I.V."/>
            <person name="Hibbett D.S."/>
            <person name="Martin F."/>
        </authorList>
    </citation>
    <scope>NUCLEOTIDE SEQUENCE [LARGE SCALE GENOMIC DNA]</scope>
    <source>
        <strain evidence="7 8">Koide BX008</strain>
    </source>
</reference>
<dbReference type="STRING" id="946122.A0A0C2SXF2"/>
<organism evidence="7 8">
    <name type="scientific">Amanita muscaria (strain Koide BX008)</name>
    <dbReference type="NCBI Taxonomy" id="946122"/>
    <lineage>
        <taxon>Eukaryota</taxon>
        <taxon>Fungi</taxon>
        <taxon>Dikarya</taxon>
        <taxon>Basidiomycota</taxon>
        <taxon>Agaricomycotina</taxon>
        <taxon>Agaricomycetes</taxon>
        <taxon>Agaricomycetidae</taxon>
        <taxon>Agaricales</taxon>
        <taxon>Pluteineae</taxon>
        <taxon>Amanitaceae</taxon>
        <taxon>Amanita</taxon>
    </lineage>
</organism>
<sequence length="586" mass="65838">MTAPSTLLEQQGSVLPQATFLIKSEAKEIGAGPSGSVLALALLHHNIPVRIIESNTSHPYIQWHSSSLLPRCLELFTMLGFVDDVLEQAIRVPTMQHYKSSDRTQVDIEVDMSPHTEPTPASPFLHALLLSQSSLKKVIRAALVRKGCTVEKGTELVSFTQTPEKVNVKLAKRNGTQIEYEEESYDWVVGADGAAASICNQLGFEFHGDAEIFYMEGVDPRSWHIWGTKPPENHVSLRAIEKPGYFSVNINGERVDAARLSGNTDLLRRFLQEATGNRADLKFGDILWSSVYHPDSRLLTRFLEGRVLVMGVATSLIPPQALTSAVQDACNLAWKLALVHKRIGPYSLLNSYSEERLPVIAQMIDMTFQQDRIPFEEKKGRDEVRKNSYDQLGVNCRWSSIVFDERKKDTREDEENYHFDISDDEEEEEEEVLDAYGLEIDGTLTAGDRAPDAPGLIDMRDTRKTAPSPKTWRLFQLFGPCYHTVLVFVGATRRWASVLRFLSSYPKGLVYTALISRRGNLVPAADASYADFAFEDRNGHAHDVYVYDDKYGIVIVRPDGVVGAIVKGTEGIEWYFHGIFAQRKRN</sequence>
<comment type="cofactor">
    <cofactor evidence="1">
        <name>FAD</name>
        <dbReference type="ChEBI" id="CHEBI:57692"/>
    </cofactor>
</comment>
<dbReference type="GO" id="GO:0016709">
    <property type="term" value="F:oxidoreductase activity, acting on paired donors, with incorporation or reduction of molecular oxygen, NAD(P)H as one donor, and incorporation of one atom of oxygen"/>
    <property type="evidence" value="ECO:0007669"/>
    <property type="project" value="UniProtKB-ARBA"/>
</dbReference>
<evidence type="ECO:0000256" key="1">
    <source>
        <dbReference type="ARBA" id="ARBA00001974"/>
    </source>
</evidence>
<dbReference type="InterPro" id="IPR036188">
    <property type="entry name" value="FAD/NAD-bd_sf"/>
</dbReference>
<dbReference type="HOGENOM" id="CLU_009665_20_3_1"/>
<feature type="domain" description="FAD-binding" evidence="6">
    <location>
        <begin position="29"/>
        <end position="366"/>
    </location>
</feature>
<dbReference type="Gene3D" id="3.50.50.60">
    <property type="entry name" value="FAD/NAD(P)-binding domain"/>
    <property type="match status" value="1"/>
</dbReference>
<dbReference type="Gene3D" id="3.40.30.20">
    <property type="match status" value="1"/>
</dbReference>
<keyword evidence="4" id="KW-0560">Oxidoreductase</keyword>
<dbReference type="Pfam" id="PF01494">
    <property type="entry name" value="FAD_binding_3"/>
    <property type="match status" value="1"/>
</dbReference>
<dbReference type="PANTHER" id="PTHR43004:SF19">
    <property type="entry name" value="BINDING MONOOXYGENASE, PUTATIVE (JCVI)-RELATED"/>
    <property type="match status" value="1"/>
</dbReference>
<feature type="region of interest" description="Disordered" evidence="5">
    <location>
        <begin position="445"/>
        <end position="465"/>
    </location>
</feature>
<dbReference type="Gene3D" id="3.30.70.2450">
    <property type="match status" value="1"/>
</dbReference>
<gene>
    <name evidence="7" type="ORF">M378DRAFT_193972</name>
</gene>
<evidence type="ECO:0000313" key="7">
    <source>
        <dbReference type="EMBL" id="KIL58819.1"/>
    </source>
</evidence>
<dbReference type="SUPFAM" id="SSF51905">
    <property type="entry name" value="FAD/NAD(P)-binding domain"/>
    <property type="match status" value="1"/>
</dbReference>
<dbReference type="PANTHER" id="PTHR43004">
    <property type="entry name" value="TRK SYSTEM POTASSIUM UPTAKE PROTEIN"/>
    <property type="match status" value="1"/>
</dbReference>
<dbReference type="EMBL" id="KN818329">
    <property type="protein sequence ID" value="KIL58819.1"/>
    <property type="molecule type" value="Genomic_DNA"/>
</dbReference>
<evidence type="ECO:0000256" key="4">
    <source>
        <dbReference type="ARBA" id="ARBA00023002"/>
    </source>
</evidence>
<dbReference type="InterPro" id="IPR050641">
    <property type="entry name" value="RIFMO-like"/>
</dbReference>
<keyword evidence="2" id="KW-0285">Flavoprotein</keyword>
<keyword evidence="8" id="KW-1185">Reference proteome</keyword>
<evidence type="ECO:0000259" key="6">
    <source>
        <dbReference type="Pfam" id="PF01494"/>
    </source>
</evidence>
<evidence type="ECO:0000256" key="3">
    <source>
        <dbReference type="ARBA" id="ARBA00022827"/>
    </source>
</evidence>
<dbReference type="Proteomes" id="UP000054549">
    <property type="component" value="Unassembled WGS sequence"/>
</dbReference>
<protein>
    <recommendedName>
        <fullName evidence="6">FAD-binding domain-containing protein</fullName>
    </recommendedName>
</protein>
<dbReference type="InterPro" id="IPR002938">
    <property type="entry name" value="FAD-bd"/>
</dbReference>
<evidence type="ECO:0000313" key="8">
    <source>
        <dbReference type="Proteomes" id="UP000054549"/>
    </source>
</evidence>
<dbReference type="InParanoid" id="A0A0C2SXF2"/>
<keyword evidence="3" id="KW-0274">FAD</keyword>
<evidence type="ECO:0000256" key="5">
    <source>
        <dbReference type="SAM" id="MobiDB-lite"/>
    </source>
</evidence>
<proteinExistence type="predicted"/>
<dbReference type="OrthoDB" id="2690153at2759"/>
<dbReference type="GO" id="GO:0071949">
    <property type="term" value="F:FAD binding"/>
    <property type="evidence" value="ECO:0007669"/>
    <property type="project" value="InterPro"/>
</dbReference>
<dbReference type="InterPro" id="IPR038220">
    <property type="entry name" value="PHOX_C_sf"/>
</dbReference>
<dbReference type="PRINTS" id="PR00420">
    <property type="entry name" value="RNGMNOXGNASE"/>
</dbReference>
<dbReference type="AlphaFoldDB" id="A0A0C2SXF2"/>
<evidence type="ECO:0000256" key="2">
    <source>
        <dbReference type="ARBA" id="ARBA00022630"/>
    </source>
</evidence>